<name>A0A9D1F4X5_9FIRM</name>
<reference evidence="8" key="2">
    <citation type="journal article" date="2021" name="PeerJ">
        <title>Extensive microbial diversity within the chicken gut microbiome revealed by metagenomics and culture.</title>
        <authorList>
            <person name="Gilroy R."/>
            <person name="Ravi A."/>
            <person name="Getino M."/>
            <person name="Pursley I."/>
            <person name="Horton D.L."/>
            <person name="Alikhan N.F."/>
            <person name="Baker D."/>
            <person name="Gharbi K."/>
            <person name="Hall N."/>
            <person name="Watson M."/>
            <person name="Adriaenssens E.M."/>
            <person name="Foster-Nyarko E."/>
            <person name="Jarju S."/>
            <person name="Secka A."/>
            <person name="Antonio M."/>
            <person name="Oren A."/>
            <person name="Chaudhuri R.R."/>
            <person name="La Ragione R."/>
            <person name="Hildebrand F."/>
            <person name="Pallen M.J."/>
        </authorList>
    </citation>
    <scope>NUCLEOTIDE SEQUENCE</scope>
    <source>
        <strain evidence="8">CHK178-757</strain>
    </source>
</reference>
<dbReference type="InterPro" id="IPR023267">
    <property type="entry name" value="RCMT"/>
</dbReference>
<protein>
    <submittedName>
        <fullName evidence="8">RsmB/NOP family class I SAM-dependent RNA methyltransferase</fullName>
    </submittedName>
</protein>
<dbReference type="Pfam" id="PF13636">
    <property type="entry name" value="Methyltranf_PUA"/>
    <property type="match status" value="1"/>
</dbReference>
<dbReference type="Gene3D" id="3.30.70.1170">
    <property type="entry name" value="Sun protein, domain 3"/>
    <property type="match status" value="1"/>
</dbReference>
<keyword evidence="3 6" id="KW-0808">Transferase</keyword>
<dbReference type="SUPFAM" id="SSF53335">
    <property type="entry name" value="S-adenosyl-L-methionine-dependent methyltransferases"/>
    <property type="match status" value="1"/>
</dbReference>
<feature type="active site" description="Nucleophile" evidence="6">
    <location>
        <position position="231"/>
    </location>
</feature>
<feature type="binding site" evidence="6">
    <location>
        <begin position="109"/>
        <end position="115"/>
    </location>
    <ligand>
        <name>S-adenosyl-L-methionine</name>
        <dbReference type="ChEBI" id="CHEBI:59789"/>
    </ligand>
</feature>
<dbReference type="InterPro" id="IPR001678">
    <property type="entry name" value="MeTrfase_RsmB-F_NOP2_dom"/>
</dbReference>
<dbReference type="Pfam" id="PF17126">
    <property type="entry name" value="RsmF_methylt_CI"/>
    <property type="match status" value="1"/>
</dbReference>
<dbReference type="GO" id="GO:0008173">
    <property type="term" value="F:RNA methyltransferase activity"/>
    <property type="evidence" value="ECO:0007669"/>
    <property type="project" value="InterPro"/>
</dbReference>
<dbReference type="InterPro" id="IPR049560">
    <property type="entry name" value="MeTrfase_RsmB-F_NOP2_cat"/>
</dbReference>
<dbReference type="Gene3D" id="2.30.130.60">
    <property type="match status" value="1"/>
</dbReference>
<dbReference type="InterPro" id="IPR031340">
    <property type="entry name" value="RsmF_methylt_CI"/>
</dbReference>
<dbReference type="CDD" id="cd02440">
    <property type="entry name" value="AdoMet_MTases"/>
    <property type="match status" value="1"/>
</dbReference>
<gene>
    <name evidence="8" type="ORF">IAB46_08685</name>
</gene>
<feature type="domain" description="SAM-dependent MTase RsmB/NOP-type" evidence="7">
    <location>
        <begin position="22"/>
        <end position="309"/>
    </location>
</feature>
<proteinExistence type="inferred from homology"/>
<evidence type="ECO:0000256" key="2">
    <source>
        <dbReference type="ARBA" id="ARBA00022603"/>
    </source>
</evidence>
<feature type="binding site" evidence="6">
    <location>
        <position position="160"/>
    </location>
    <ligand>
        <name>S-adenosyl-L-methionine</name>
        <dbReference type="ChEBI" id="CHEBI:59789"/>
    </ligand>
</feature>
<evidence type="ECO:0000313" key="8">
    <source>
        <dbReference type="EMBL" id="HIS47613.1"/>
    </source>
</evidence>
<keyword evidence="4 6" id="KW-0949">S-adenosyl-L-methionine</keyword>
<dbReference type="PRINTS" id="PR02008">
    <property type="entry name" value="RCMTFAMILY"/>
</dbReference>
<dbReference type="EMBL" id="DVIT01000030">
    <property type="protein sequence ID" value="HIS47613.1"/>
    <property type="molecule type" value="Genomic_DNA"/>
</dbReference>
<dbReference type="CDD" id="cd21147">
    <property type="entry name" value="RsmF_methylt_CTD1"/>
    <property type="match status" value="1"/>
</dbReference>
<keyword evidence="1" id="KW-0963">Cytoplasm</keyword>
<comment type="similarity">
    <text evidence="6">Belongs to the class I-like SAM-binding methyltransferase superfamily. RsmB/NOP family.</text>
</comment>
<keyword evidence="5 6" id="KW-0694">RNA-binding</keyword>
<dbReference type="PROSITE" id="PS51686">
    <property type="entry name" value="SAM_MT_RSMB_NOP"/>
    <property type="match status" value="1"/>
</dbReference>
<organism evidence="8 9">
    <name type="scientific">Candidatus Scybalocola faecigallinarum</name>
    <dbReference type="NCBI Taxonomy" id="2840941"/>
    <lineage>
        <taxon>Bacteria</taxon>
        <taxon>Bacillati</taxon>
        <taxon>Bacillota</taxon>
        <taxon>Clostridia</taxon>
        <taxon>Lachnospirales</taxon>
        <taxon>Lachnospiraceae</taxon>
        <taxon>Lachnospiraceae incertae sedis</taxon>
        <taxon>Candidatus Scybalocola (ex Gilroy et al. 2021)</taxon>
    </lineage>
</organism>
<evidence type="ECO:0000256" key="4">
    <source>
        <dbReference type="ARBA" id="ARBA00022691"/>
    </source>
</evidence>
<feature type="binding site" evidence="6">
    <location>
        <position position="133"/>
    </location>
    <ligand>
        <name>S-adenosyl-L-methionine</name>
        <dbReference type="ChEBI" id="CHEBI:59789"/>
    </ligand>
</feature>
<keyword evidence="2 6" id="KW-0489">Methyltransferase</keyword>
<dbReference type="InterPro" id="IPR031341">
    <property type="entry name" value="Methyltr_RsmF_N"/>
</dbReference>
<dbReference type="PANTHER" id="PTHR22807">
    <property type="entry name" value="NOP2 YEAST -RELATED NOL1/NOP2/FMU SUN DOMAIN-CONTAINING"/>
    <property type="match status" value="1"/>
</dbReference>
<dbReference type="Proteomes" id="UP000823927">
    <property type="component" value="Unassembled WGS sequence"/>
</dbReference>
<sequence length="438" mass="49549">MQFPEKFLDEIRALIPEEYDDFIKSYEKPMNYGLRVNTLKLSPEEYLQLSGEQLCPVPWNELGFYYDGSQKYTKNPLYHAGLYYIQEPSAMRPAHLLPVDEGDVILDMCAAPGGKSTALGAKLKGTGLLVSNDISASRAKALLKNIEFFGIKNSLVLSEDPSRLAQAFPEYFDKVIIDAPCSGEGMFRRKPSMTANWEKFGPEYFGQIQRKILLNGADMLKPGGYMVYSTCTFSGYEDEQSVEYLLENRPEMTCITMERLWPHQVDGEGHFCALLKKAGEPAPSAAVPVYMSKEPSGLDGFWDFLSGAQIEDTFDHNRLVLQKGSLYYFPKHMPDFKGLHVIRNGWYLGELKKNRFEPSGAFARALKKEDCGHVLDLPLSDPRVVKYLKCETIEADTQDTDVLENGWYLVCVAGYPLGFGKMNNGTLKNKYPVGWRWE</sequence>
<evidence type="ECO:0000256" key="1">
    <source>
        <dbReference type="ARBA" id="ARBA00022490"/>
    </source>
</evidence>
<dbReference type="PANTHER" id="PTHR22807:SF30">
    <property type="entry name" value="28S RRNA (CYTOSINE(4447)-C(5))-METHYLTRANSFERASE-RELATED"/>
    <property type="match status" value="1"/>
</dbReference>
<evidence type="ECO:0000256" key="6">
    <source>
        <dbReference type="PROSITE-ProRule" id="PRU01023"/>
    </source>
</evidence>
<reference evidence="8" key="1">
    <citation type="submission" date="2020-10" db="EMBL/GenBank/DDBJ databases">
        <authorList>
            <person name="Gilroy R."/>
        </authorList>
    </citation>
    <scope>NUCLEOTIDE SEQUENCE</scope>
    <source>
        <strain evidence="8">CHK178-757</strain>
    </source>
</reference>
<evidence type="ECO:0000256" key="5">
    <source>
        <dbReference type="ARBA" id="ARBA00022884"/>
    </source>
</evidence>
<evidence type="ECO:0000256" key="3">
    <source>
        <dbReference type="ARBA" id="ARBA00022679"/>
    </source>
</evidence>
<dbReference type="AlphaFoldDB" id="A0A9D1F4X5"/>
<dbReference type="Pfam" id="PF01189">
    <property type="entry name" value="Methyltr_RsmB-F"/>
    <property type="match status" value="1"/>
</dbReference>
<comment type="caution">
    <text evidence="8">The sequence shown here is derived from an EMBL/GenBank/DDBJ whole genome shotgun (WGS) entry which is preliminary data.</text>
</comment>
<accession>A0A9D1F4X5</accession>
<dbReference type="GO" id="GO:0001510">
    <property type="term" value="P:RNA methylation"/>
    <property type="evidence" value="ECO:0007669"/>
    <property type="project" value="InterPro"/>
</dbReference>
<feature type="binding site" evidence="6">
    <location>
        <position position="178"/>
    </location>
    <ligand>
        <name>S-adenosyl-L-methionine</name>
        <dbReference type="ChEBI" id="CHEBI:59789"/>
    </ligand>
</feature>
<dbReference type="GO" id="GO:0003723">
    <property type="term" value="F:RNA binding"/>
    <property type="evidence" value="ECO:0007669"/>
    <property type="project" value="UniProtKB-UniRule"/>
</dbReference>
<dbReference type="Pfam" id="PF17125">
    <property type="entry name" value="Methyltr_RsmF_N"/>
    <property type="match status" value="1"/>
</dbReference>
<dbReference type="InterPro" id="IPR027391">
    <property type="entry name" value="Nol1_Nop2_Fmu_2"/>
</dbReference>
<evidence type="ECO:0000313" key="9">
    <source>
        <dbReference type="Proteomes" id="UP000823927"/>
    </source>
</evidence>
<evidence type="ECO:0000259" key="7">
    <source>
        <dbReference type="PROSITE" id="PS51686"/>
    </source>
</evidence>
<dbReference type="Gene3D" id="3.40.50.150">
    <property type="entry name" value="Vaccinia Virus protein VP39"/>
    <property type="match status" value="1"/>
</dbReference>
<dbReference type="InterPro" id="IPR029063">
    <property type="entry name" value="SAM-dependent_MTases_sf"/>
</dbReference>